<keyword evidence="3" id="KW-1185">Reference proteome</keyword>
<keyword evidence="2" id="KW-0489">Methyltransferase</keyword>
<dbReference type="CDD" id="cd02440">
    <property type="entry name" value="AdoMet_MTases"/>
    <property type="match status" value="1"/>
</dbReference>
<name>A0A5B8UME3_9BACT</name>
<dbReference type="InterPro" id="IPR013216">
    <property type="entry name" value="Methyltransf_11"/>
</dbReference>
<dbReference type="Proteomes" id="UP000321204">
    <property type="component" value="Chromosome"/>
</dbReference>
<dbReference type="KEGG" id="fgg:FSB75_17030"/>
<evidence type="ECO:0000313" key="3">
    <source>
        <dbReference type="Proteomes" id="UP000321204"/>
    </source>
</evidence>
<organism evidence="2 3">
    <name type="scientific">Flavisolibacter ginsenosidimutans</name>
    <dbReference type="NCBI Taxonomy" id="661481"/>
    <lineage>
        <taxon>Bacteria</taxon>
        <taxon>Pseudomonadati</taxon>
        <taxon>Bacteroidota</taxon>
        <taxon>Chitinophagia</taxon>
        <taxon>Chitinophagales</taxon>
        <taxon>Chitinophagaceae</taxon>
        <taxon>Flavisolibacter</taxon>
    </lineage>
</organism>
<protein>
    <submittedName>
        <fullName evidence="2">Class I SAM-dependent methyltransferase</fullName>
    </submittedName>
</protein>
<evidence type="ECO:0000259" key="1">
    <source>
        <dbReference type="Pfam" id="PF08241"/>
    </source>
</evidence>
<dbReference type="Gene3D" id="3.40.50.150">
    <property type="entry name" value="Vaccinia Virus protein VP39"/>
    <property type="match status" value="1"/>
</dbReference>
<dbReference type="RefSeq" id="WP_146789957.1">
    <property type="nucleotide sequence ID" value="NZ_BAABIO010000003.1"/>
</dbReference>
<keyword evidence="2" id="KW-0808">Transferase</keyword>
<evidence type="ECO:0000313" key="2">
    <source>
        <dbReference type="EMBL" id="QEC57532.1"/>
    </source>
</evidence>
<dbReference type="AlphaFoldDB" id="A0A5B8UME3"/>
<dbReference type="OrthoDB" id="597202at2"/>
<sequence length="208" mass="24014">MDTRTLYNQWSATYDKVENKTRDLEGEAGQKILSSISFENVLELGCGTGKNTEWLSQKAKHLLAVDLSEEMMAKAKEKVSTPNVRFQQADITQPWSFTKEKFDLVTCSLILEHIEDLNFIFEQASSVLQSGGHFYICELHPYKQYSGSKARFETNEGLQVLECFMHHASDYFNAAMKNVLTCECLDEWFDKNDRSKPPRLISFLFRKK</sequence>
<dbReference type="GO" id="GO:0032259">
    <property type="term" value="P:methylation"/>
    <property type="evidence" value="ECO:0007669"/>
    <property type="project" value="UniProtKB-KW"/>
</dbReference>
<dbReference type="GO" id="GO:0008757">
    <property type="term" value="F:S-adenosylmethionine-dependent methyltransferase activity"/>
    <property type="evidence" value="ECO:0007669"/>
    <property type="project" value="InterPro"/>
</dbReference>
<dbReference type="EMBL" id="CP042433">
    <property type="protein sequence ID" value="QEC57532.1"/>
    <property type="molecule type" value="Genomic_DNA"/>
</dbReference>
<accession>A0A5B8UME3</accession>
<dbReference type="InterPro" id="IPR029063">
    <property type="entry name" value="SAM-dependent_MTases_sf"/>
</dbReference>
<dbReference type="Pfam" id="PF08241">
    <property type="entry name" value="Methyltransf_11"/>
    <property type="match status" value="1"/>
</dbReference>
<dbReference type="PANTHER" id="PTHR43861">
    <property type="entry name" value="TRANS-ACONITATE 2-METHYLTRANSFERASE-RELATED"/>
    <property type="match status" value="1"/>
</dbReference>
<proteinExistence type="predicted"/>
<gene>
    <name evidence="2" type="ORF">FSB75_17030</name>
</gene>
<dbReference type="SUPFAM" id="SSF53335">
    <property type="entry name" value="S-adenosyl-L-methionine-dependent methyltransferases"/>
    <property type="match status" value="1"/>
</dbReference>
<feature type="domain" description="Methyltransferase type 11" evidence="1">
    <location>
        <begin position="42"/>
        <end position="136"/>
    </location>
</feature>
<reference evidence="2 3" key="1">
    <citation type="journal article" date="2015" name="Int. J. Syst. Evol. Microbiol.">
        <title>Flavisolibacter ginsenosidimutans sp. nov., with ginsenoside-converting activity isolated from soil used for cultivating ginseng.</title>
        <authorList>
            <person name="Zhao Y."/>
            <person name="Liu Q."/>
            <person name="Kang M.S."/>
            <person name="Jin F."/>
            <person name="Yu H."/>
            <person name="Im W.T."/>
        </authorList>
    </citation>
    <scope>NUCLEOTIDE SEQUENCE [LARGE SCALE GENOMIC DNA]</scope>
    <source>
        <strain evidence="2 3">Gsoil 636</strain>
    </source>
</reference>
<dbReference type="PANTHER" id="PTHR43861:SF1">
    <property type="entry name" value="TRANS-ACONITATE 2-METHYLTRANSFERASE"/>
    <property type="match status" value="1"/>
</dbReference>